<proteinExistence type="predicted"/>
<evidence type="ECO:0000313" key="1">
    <source>
        <dbReference type="EMBL" id="MEI4770484.1"/>
    </source>
</evidence>
<reference evidence="1 2" key="1">
    <citation type="submission" date="2024-01" db="EMBL/GenBank/DDBJ databases">
        <title>Seven novel Bacillus-like species.</title>
        <authorList>
            <person name="Liu G."/>
        </authorList>
    </citation>
    <scope>NUCLEOTIDE SEQUENCE [LARGE SCALE GENOMIC DNA]</scope>
    <source>
        <strain evidence="1 2">FJAT-51614</strain>
    </source>
</reference>
<dbReference type="EMBL" id="JBAWSY010000009">
    <property type="protein sequence ID" value="MEI4770484.1"/>
    <property type="molecule type" value="Genomic_DNA"/>
</dbReference>
<keyword evidence="2" id="KW-1185">Reference proteome</keyword>
<evidence type="ECO:0000313" key="2">
    <source>
        <dbReference type="Proteomes" id="UP001364890"/>
    </source>
</evidence>
<name>A0ABU8F6T7_9BACI</name>
<comment type="caution">
    <text evidence="1">The sequence shown here is derived from an EMBL/GenBank/DDBJ whole genome shotgun (WGS) entry which is preliminary data.</text>
</comment>
<dbReference type="RefSeq" id="WP_336498045.1">
    <property type="nucleotide sequence ID" value="NZ_JBAWSY010000009.1"/>
</dbReference>
<protein>
    <submittedName>
        <fullName evidence="1">Uncharacterized protein</fullName>
    </submittedName>
</protein>
<gene>
    <name evidence="1" type="ORF">WAX74_12640</name>
</gene>
<dbReference type="Proteomes" id="UP001364890">
    <property type="component" value="Unassembled WGS sequence"/>
</dbReference>
<accession>A0ABU8F6T7</accession>
<organism evidence="1 2">
    <name type="scientific">Psychrobacillus mangrovi</name>
    <dbReference type="NCBI Taxonomy" id="3117745"/>
    <lineage>
        <taxon>Bacteria</taxon>
        <taxon>Bacillati</taxon>
        <taxon>Bacillota</taxon>
        <taxon>Bacilli</taxon>
        <taxon>Bacillales</taxon>
        <taxon>Bacillaceae</taxon>
        <taxon>Psychrobacillus</taxon>
    </lineage>
</organism>
<sequence>MNKLLEKIEVNSMNGMYRIYQYADRNALPKLEIYHVTGGIEAPVKNMYGELKKLNDEFLFKIEYEPKDRTKLNTREFGKEFIKRFKGN</sequence>